<dbReference type="AlphaFoldDB" id="A0A2M9CA38"/>
<sequence>MKKLFLLILLYSFSILSSQAKNVHYTDFIDFTDNSGVKYNVMMVTDEHNDNDRRADATIRVLYTTEGNEHLIEFYSDCYAEKLKNGNTKISFIPVKNSKVQIIKGKDVSYSPDTFVYEVDPKTSKITGTQSDQNSTNLTPIIHRNASLQTQDRIDEIDRFYFRTEPMYSLLKDFYNKKLEVAEKPYYDVVGWFGSDGIAYQAFIISYLKEKGNLDSVVRVRYEKNGQINIVQFDTLSEVILQKDDTVSISIKPKNKTVKNIKGNSSYDPDSFSYTLDVNDEFISGKQYDDNSSADLSYIKVTNNKEFALKFYSENDEIYQKYFK</sequence>
<dbReference type="EMBL" id="PGFD01000001">
    <property type="protein sequence ID" value="PJJ67695.1"/>
    <property type="molecule type" value="Genomic_DNA"/>
</dbReference>
<feature type="chain" id="PRO_5014754111" evidence="1">
    <location>
        <begin position="21"/>
        <end position="324"/>
    </location>
</feature>
<dbReference type="OrthoDB" id="1225335at2"/>
<evidence type="ECO:0000313" key="2">
    <source>
        <dbReference type="EMBL" id="PJJ67695.1"/>
    </source>
</evidence>
<dbReference type="Proteomes" id="UP000228740">
    <property type="component" value="Unassembled WGS sequence"/>
</dbReference>
<keyword evidence="1" id="KW-0732">Signal</keyword>
<gene>
    <name evidence="2" type="ORF">CLV73_1714</name>
</gene>
<evidence type="ECO:0000313" key="3">
    <source>
        <dbReference type="Proteomes" id="UP000228740"/>
    </source>
</evidence>
<comment type="caution">
    <text evidence="2">The sequence shown here is derived from an EMBL/GenBank/DDBJ whole genome shotgun (WGS) entry which is preliminary data.</text>
</comment>
<keyword evidence="3" id="KW-1185">Reference proteome</keyword>
<reference evidence="2 3" key="1">
    <citation type="submission" date="2017-11" db="EMBL/GenBank/DDBJ databases">
        <title>Genomic Encyclopedia of Archaeal and Bacterial Type Strains, Phase II (KMG-II): From Individual Species to Whole Genera.</title>
        <authorList>
            <person name="Goeker M."/>
        </authorList>
    </citation>
    <scope>NUCLEOTIDE SEQUENCE [LARGE SCALE GENOMIC DNA]</scope>
    <source>
        <strain evidence="2 3">DSM 27617</strain>
    </source>
</reference>
<name>A0A2M9CA38_9FLAO</name>
<accession>A0A2M9CA38</accession>
<proteinExistence type="predicted"/>
<organism evidence="2 3">
    <name type="scientific">Chryseobacterium geocarposphaerae</name>
    <dbReference type="NCBI Taxonomy" id="1416776"/>
    <lineage>
        <taxon>Bacteria</taxon>
        <taxon>Pseudomonadati</taxon>
        <taxon>Bacteroidota</taxon>
        <taxon>Flavobacteriia</taxon>
        <taxon>Flavobacteriales</taxon>
        <taxon>Weeksellaceae</taxon>
        <taxon>Chryseobacterium group</taxon>
        <taxon>Chryseobacterium</taxon>
    </lineage>
</organism>
<feature type="signal peptide" evidence="1">
    <location>
        <begin position="1"/>
        <end position="20"/>
    </location>
</feature>
<evidence type="ECO:0000256" key="1">
    <source>
        <dbReference type="SAM" id="SignalP"/>
    </source>
</evidence>
<protein>
    <submittedName>
        <fullName evidence="2">Uncharacterized protein</fullName>
    </submittedName>
</protein>
<dbReference type="RefSeq" id="WP_100376385.1">
    <property type="nucleotide sequence ID" value="NZ_PGFD01000001.1"/>
</dbReference>